<reference evidence="2 3" key="1">
    <citation type="submission" date="2020-10" db="EMBL/GenBank/DDBJ databases">
        <authorList>
            <person name="Castelo-Branco R."/>
            <person name="Eusebio N."/>
            <person name="Adriana R."/>
            <person name="Vieira A."/>
            <person name="Brugerolle De Fraissinette N."/>
            <person name="Rezende De Castro R."/>
            <person name="Schneider M.P."/>
            <person name="Vasconcelos V."/>
            <person name="Leao P.N."/>
        </authorList>
    </citation>
    <scope>NUCLEOTIDE SEQUENCE [LARGE SCALE GENOMIC DNA]</scope>
    <source>
        <strain evidence="2 3">LEGE 06123</strain>
    </source>
</reference>
<protein>
    <submittedName>
        <fullName evidence="2">WGxxGxxG-CTERM domain-containing protein</fullName>
    </submittedName>
</protein>
<dbReference type="RefSeq" id="WP_193934568.1">
    <property type="nucleotide sequence ID" value="NZ_CAWPMZ010000129.1"/>
</dbReference>
<dbReference type="Proteomes" id="UP000651156">
    <property type="component" value="Unassembled WGS sequence"/>
</dbReference>
<organism evidence="2 3">
    <name type="scientific">Gloeocapsopsis crepidinum LEGE 06123</name>
    <dbReference type="NCBI Taxonomy" id="588587"/>
    <lineage>
        <taxon>Bacteria</taxon>
        <taxon>Bacillati</taxon>
        <taxon>Cyanobacteriota</taxon>
        <taxon>Cyanophyceae</taxon>
        <taxon>Oscillatoriophycideae</taxon>
        <taxon>Chroococcales</taxon>
        <taxon>Chroococcaceae</taxon>
        <taxon>Gloeocapsopsis</taxon>
    </lineage>
</organism>
<evidence type="ECO:0000313" key="3">
    <source>
        <dbReference type="Proteomes" id="UP000651156"/>
    </source>
</evidence>
<evidence type="ECO:0000313" key="2">
    <source>
        <dbReference type="EMBL" id="MBE9193175.1"/>
    </source>
</evidence>
<comment type="caution">
    <text evidence="2">The sequence shown here is derived from an EMBL/GenBank/DDBJ whole genome shotgun (WGS) entry which is preliminary data.</text>
</comment>
<dbReference type="NCBIfam" id="NF041742">
    <property type="entry name" value="WGxxGxxG_fam"/>
    <property type="match status" value="1"/>
</dbReference>
<accession>A0ABR9UYV8</accession>
<keyword evidence="1" id="KW-0812">Transmembrane</keyword>
<gene>
    <name evidence="2" type="ORF">IQ230_23060</name>
</gene>
<keyword evidence="1" id="KW-0472">Membrane</keyword>
<keyword evidence="1" id="KW-1133">Transmembrane helix</keyword>
<feature type="transmembrane region" description="Helical" evidence="1">
    <location>
        <begin position="55"/>
        <end position="71"/>
    </location>
</feature>
<dbReference type="NCBIfam" id="NF038039">
    <property type="entry name" value="WGxxGxxG-CTERM"/>
    <property type="match status" value="1"/>
</dbReference>
<proteinExistence type="predicted"/>
<dbReference type="EMBL" id="JADEWN010000080">
    <property type="protein sequence ID" value="MBE9193175.1"/>
    <property type="molecule type" value="Genomic_DNA"/>
</dbReference>
<sequence length="96" mass="10454">MKRLKFSKIVSVGALILSTVILFLTLSACAPAPVTTVPAAPVVPPTRVVYADDGFDWGLLGLIGLFGLFGLSRKKSRIETNAYREPDVVSRTDYRE</sequence>
<name>A0ABR9UYV8_9CHRO</name>
<evidence type="ECO:0000256" key="1">
    <source>
        <dbReference type="SAM" id="Phobius"/>
    </source>
</evidence>
<dbReference type="PROSITE" id="PS51257">
    <property type="entry name" value="PROKAR_LIPOPROTEIN"/>
    <property type="match status" value="1"/>
</dbReference>
<keyword evidence="3" id="KW-1185">Reference proteome</keyword>